<organism evidence="1 2">
    <name type="scientific">Aquarana catesbeiana</name>
    <name type="common">American bullfrog</name>
    <name type="synonym">Rana catesbeiana</name>
    <dbReference type="NCBI Taxonomy" id="8400"/>
    <lineage>
        <taxon>Eukaryota</taxon>
        <taxon>Metazoa</taxon>
        <taxon>Chordata</taxon>
        <taxon>Craniata</taxon>
        <taxon>Vertebrata</taxon>
        <taxon>Euteleostomi</taxon>
        <taxon>Amphibia</taxon>
        <taxon>Batrachia</taxon>
        <taxon>Anura</taxon>
        <taxon>Neobatrachia</taxon>
        <taxon>Ranoidea</taxon>
        <taxon>Ranidae</taxon>
        <taxon>Aquarana</taxon>
    </lineage>
</organism>
<gene>
    <name evidence="1" type="ORF">AB205_0133480</name>
</gene>
<dbReference type="GO" id="GO:0001228">
    <property type="term" value="F:DNA-binding transcription activator activity, RNA polymerase II-specific"/>
    <property type="evidence" value="ECO:0007669"/>
    <property type="project" value="TreeGrafter"/>
</dbReference>
<sequence>ILKDSLKPKATTGNVCRIPAEAMKLQTTAVTRQEAYPRDLAPYILHGIPTDLPLFITLINTAVRAEAQSTIPTQPPSVHPTSTFPEILHNLPTSYTTCVAPNVVAPS</sequence>
<dbReference type="AlphaFoldDB" id="A0A2G9Q169"/>
<protein>
    <submittedName>
        <fullName evidence="1">Uncharacterized protein</fullName>
    </submittedName>
</protein>
<keyword evidence="2" id="KW-1185">Reference proteome</keyword>
<dbReference type="GO" id="GO:0032444">
    <property type="term" value="C:activin responsive factor complex"/>
    <property type="evidence" value="ECO:0007669"/>
    <property type="project" value="TreeGrafter"/>
</dbReference>
<name>A0A2G9Q169_AQUCT</name>
<dbReference type="Proteomes" id="UP000228934">
    <property type="component" value="Unassembled WGS sequence"/>
</dbReference>
<evidence type="ECO:0000313" key="1">
    <source>
        <dbReference type="EMBL" id="PIO09354.1"/>
    </source>
</evidence>
<evidence type="ECO:0000313" key="2">
    <source>
        <dbReference type="Proteomes" id="UP000228934"/>
    </source>
</evidence>
<dbReference type="GO" id="GO:0007179">
    <property type="term" value="P:transforming growth factor beta receptor signaling pathway"/>
    <property type="evidence" value="ECO:0007669"/>
    <property type="project" value="TreeGrafter"/>
</dbReference>
<dbReference type="GO" id="GO:0000976">
    <property type="term" value="F:transcription cis-regulatory region binding"/>
    <property type="evidence" value="ECO:0007669"/>
    <property type="project" value="TreeGrafter"/>
</dbReference>
<dbReference type="InterPro" id="IPR052327">
    <property type="entry name" value="Activin_resp_transcr_regulator"/>
</dbReference>
<reference evidence="2" key="1">
    <citation type="journal article" date="2017" name="Nat. Commun.">
        <title>The North American bullfrog draft genome provides insight into hormonal regulation of long noncoding RNA.</title>
        <authorList>
            <person name="Hammond S.A."/>
            <person name="Warren R.L."/>
            <person name="Vandervalk B.P."/>
            <person name="Kucuk E."/>
            <person name="Khan H."/>
            <person name="Gibb E.A."/>
            <person name="Pandoh P."/>
            <person name="Kirk H."/>
            <person name="Zhao Y."/>
            <person name="Jones M."/>
            <person name="Mungall A.J."/>
            <person name="Coope R."/>
            <person name="Pleasance S."/>
            <person name="Moore R.A."/>
            <person name="Holt R.A."/>
            <person name="Round J.M."/>
            <person name="Ohora S."/>
            <person name="Walle B.V."/>
            <person name="Veldhoen N."/>
            <person name="Helbing C.C."/>
            <person name="Birol I."/>
        </authorList>
    </citation>
    <scope>NUCLEOTIDE SEQUENCE [LARGE SCALE GENOMIC DNA]</scope>
</reference>
<dbReference type="PANTHER" id="PTHR47316">
    <property type="entry name" value="FORKHEAD BOX PROTEIN H1"/>
    <property type="match status" value="1"/>
</dbReference>
<feature type="non-terminal residue" evidence="1">
    <location>
        <position position="1"/>
    </location>
</feature>
<accession>A0A2G9Q169</accession>
<dbReference type="EMBL" id="KZ370134">
    <property type="protein sequence ID" value="PIO09354.1"/>
    <property type="molecule type" value="Genomic_DNA"/>
</dbReference>
<proteinExistence type="predicted"/>
<dbReference type="OrthoDB" id="5954824at2759"/>
<dbReference type="PANTHER" id="PTHR47316:SF1">
    <property type="entry name" value="FORKHEAD BOX PROTEIN H1"/>
    <property type="match status" value="1"/>
</dbReference>